<comment type="caution">
    <text evidence="2">The sequence shown here is derived from an EMBL/GenBank/DDBJ whole genome shotgun (WGS) entry which is preliminary data.</text>
</comment>
<keyword evidence="1" id="KW-1133">Transmembrane helix</keyword>
<dbReference type="RefSeq" id="WP_148568612.1">
    <property type="nucleotide sequence ID" value="NZ_RXYA01000024.1"/>
</dbReference>
<feature type="transmembrane region" description="Helical" evidence="1">
    <location>
        <begin position="55"/>
        <end position="73"/>
    </location>
</feature>
<reference evidence="2" key="1">
    <citation type="submission" date="2019-10" db="EMBL/GenBank/DDBJ databases">
        <authorList>
            <person name="Ross D.E."/>
            <person name="Gulliver D."/>
        </authorList>
    </citation>
    <scope>NUCLEOTIDE SEQUENCE</scope>
    <source>
        <strain evidence="2">DER-2019</strain>
    </source>
</reference>
<proteinExistence type="predicted"/>
<gene>
    <name evidence="2" type="ORF">GH810_16850</name>
</gene>
<feature type="transmembrane region" description="Helical" evidence="1">
    <location>
        <begin position="21"/>
        <end position="43"/>
    </location>
</feature>
<dbReference type="AlphaFoldDB" id="A0A923KXT3"/>
<reference evidence="2" key="2">
    <citation type="submission" date="2020-10" db="EMBL/GenBank/DDBJ databases">
        <title>Comparative genomics of the Acetobacterium genus.</title>
        <authorList>
            <person name="Marshall C."/>
            <person name="May H."/>
            <person name="Norman S."/>
        </authorList>
    </citation>
    <scope>NUCLEOTIDE SEQUENCE</scope>
    <source>
        <strain evidence="2">DER-2019</strain>
    </source>
</reference>
<keyword evidence="1" id="KW-0812">Transmembrane</keyword>
<evidence type="ECO:0000313" key="3">
    <source>
        <dbReference type="Proteomes" id="UP000616595"/>
    </source>
</evidence>
<organism evidence="2 3">
    <name type="scientific">Acetobacterium paludosum</name>
    <dbReference type="NCBI Taxonomy" id="52693"/>
    <lineage>
        <taxon>Bacteria</taxon>
        <taxon>Bacillati</taxon>
        <taxon>Bacillota</taxon>
        <taxon>Clostridia</taxon>
        <taxon>Eubacteriales</taxon>
        <taxon>Eubacteriaceae</taxon>
        <taxon>Acetobacterium</taxon>
    </lineage>
</organism>
<dbReference type="Proteomes" id="UP000616595">
    <property type="component" value="Unassembled WGS sequence"/>
</dbReference>
<dbReference type="EMBL" id="WJBD01000035">
    <property type="protein sequence ID" value="MBC3889970.1"/>
    <property type="molecule type" value="Genomic_DNA"/>
</dbReference>
<keyword evidence="3" id="KW-1185">Reference proteome</keyword>
<sequence>MIKENAYAEGAVLLCRFYFSIGLFVIAFVWMALFFIGLFPGFIPFAWFRPEYKEFCYYVVPVFSGFFLLKSLLMENVKARLKNQFKNKIKE</sequence>
<keyword evidence="1" id="KW-0472">Membrane</keyword>
<evidence type="ECO:0000256" key="1">
    <source>
        <dbReference type="SAM" id="Phobius"/>
    </source>
</evidence>
<protein>
    <submittedName>
        <fullName evidence="2">Uncharacterized protein</fullName>
    </submittedName>
</protein>
<evidence type="ECO:0000313" key="2">
    <source>
        <dbReference type="EMBL" id="MBC3889970.1"/>
    </source>
</evidence>
<name>A0A923KXT3_9FIRM</name>
<accession>A0A923KXT3</accession>